<keyword evidence="4" id="KW-0808">Transferase</keyword>
<dbReference type="Pfam" id="PF01555">
    <property type="entry name" value="N6_N4_Mtase"/>
    <property type="match status" value="1"/>
</dbReference>
<dbReference type="RefSeq" id="WP_034580107.1">
    <property type="nucleotide sequence ID" value="NZ_FZMS01000098.1"/>
</dbReference>
<organism evidence="9 10">
    <name type="scientific">Helicobacter bilis</name>
    <dbReference type="NCBI Taxonomy" id="37372"/>
    <lineage>
        <taxon>Bacteria</taxon>
        <taxon>Pseudomonadati</taxon>
        <taxon>Campylobacterota</taxon>
        <taxon>Epsilonproteobacteria</taxon>
        <taxon>Campylobacterales</taxon>
        <taxon>Helicobacteraceae</taxon>
        <taxon>Helicobacter</taxon>
    </lineage>
</organism>
<dbReference type="Proteomes" id="UP000029857">
    <property type="component" value="Unassembled WGS sequence"/>
</dbReference>
<dbReference type="GO" id="GO:0008170">
    <property type="term" value="F:N-methyltransferase activity"/>
    <property type="evidence" value="ECO:0007669"/>
    <property type="project" value="InterPro"/>
</dbReference>
<comment type="catalytic activity">
    <reaction evidence="6">
        <text>a 2'-deoxyadenosine in DNA + S-adenosyl-L-methionine = an N(6)-methyl-2'-deoxyadenosine in DNA + S-adenosyl-L-homocysteine + H(+)</text>
        <dbReference type="Rhea" id="RHEA:15197"/>
        <dbReference type="Rhea" id="RHEA-COMP:12418"/>
        <dbReference type="Rhea" id="RHEA-COMP:12419"/>
        <dbReference type="ChEBI" id="CHEBI:15378"/>
        <dbReference type="ChEBI" id="CHEBI:57856"/>
        <dbReference type="ChEBI" id="CHEBI:59789"/>
        <dbReference type="ChEBI" id="CHEBI:90615"/>
        <dbReference type="ChEBI" id="CHEBI:90616"/>
        <dbReference type="EC" id="2.1.1.72"/>
    </reaction>
</comment>
<accession>A0A4U8U3K9</accession>
<evidence type="ECO:0000256" key="4">
    <source>
        <dbReference type="ARBA" id="ARBA00022679"/>
    </source>
</evidence>
<feature type="domain" description="DNA methylase N-4/N-6" evidence="8">
    <location>
        <begin position="167"/>
        <end position="251"/>
    </location>
</feature>
<dbReference type="EMBL" id="JRPJ02000060">
    <property type="protein sequence ID" value="TLE08108.1"/>
    <property type="molecule type" value="Genomic_DNA"/>
</dbReference>
<gene>
    <name evidence="9" type="ORF">LS79_010570</name>
</gene>
<dbReference type="EC" id="2.1.1.72" evidence="2"/>
<dbReference type="AlphaFoldDB" id="A0A4U8U3K9"/>
<dbReference type="SUPFAM" id="SSF53335">
    <property type="entry name" value="S-adenosyl-L-methionine-dependent methyltransferases"/>
    <property type="match status" value="2"/>
</dbReference>
<feature type="coiled-coil region" evidence="7">
    <location>
        <begin position="271"/>
        <end position="298"/>
    </location>
</feature>
<evidence type="ECO:0000313" key="10">
    <source>
        <dbReference type="Proteomes" id="UP000029857"/>
    </source>
</evidence>
<evidence type="ECO:0000256" key="2">
    <source>
        <dbReference type="ARBA" id="ARBA00011900"/>
    </source>
</evidence>
<evidence type="ECO:0000256" key="1">
    <source>
        <dbReference type="ARBA" id="ARBA00006594"/>
    </source>
</evidence>
<protein>
    <recommendedName>
        <fullName evidence="2">site-specific DNA-methyltransferase (adenine-specific)</fullName>
        <ecNumber evidence="2">2.1.1.72</ecNumber>
    </recommendedName>
</protein>
<keyword evidence="5" id="KW-0949">S-adenosyl-L-methionine</keyword>
<dbReference type="InterPro" id="IPR002941">
    <property type="entry name" value="DNA_methylase_N4/N6"/>
</dbReference>
<dbReference type="Gene3D" id="3.40.50.150">
    <property type="entry name" value="Vaccinia Virus protein VP39"/>
    <property type="match status" value="2"/>
</dbReference>
<sequence>MLDFDFTQFDNKEFLQNFKEDSVRELIIAPLLKKLGFRLKDSKQALESRLECQLSHNKKADFQIGSNKKIEADLTPDYTLYVDSKMYCILDAKAPHKDIGKGSDAYNQVVSYAVGFDCKFFALCNGKRFIVYELSNIVFDIDLKELDSKFSILQSFFLKEEIQKAQTSKKPDSWYLKAEIPKEIKNPQKQAKARYFGCNAYFTRQSWDIVEKHIQAFTNEGDVVLDPFGGSGVTAIEAMMNGRVGIHTDLNPLSIFMTKALSVECDLDLLYTSTQEILEEFENQKPKIEKEAKEILKNAKYYPNAIDSEFGEIASQKEQDSILWIPQDEILPKGSDVDSVLKLFSKKQLVELAILRRLIFKKTTPSGTKANRIKKRGLRYSLLLAFYNTLTLINLTYHNTPNGGPASAITRYYRYRIAPRPDFLNTADIFQGKINRAIKGKKELQPSPSQQSKFYKAYYQPIKSVIKDFNGAMLRDRGSLDKLDSIESKNNGEKIFQADATNLKEIESQSIDFIYTDPPYGAKIPYLDLSTMWNAWLDLPVDKEIREKECIEKGSLDKTREDYYELMVKSLKEMYRVLKFNRWLVFVFQHQDPRLWQILRTSAEEIGFEYAGTMRQSNGQTTFKQRQFAATIVSGQLMVYFRKVKNKDTEIKAKLGDNTKTLLEVAKTEIIEKNGATLAEINDALIVTAMNEGFLDEYLEITDMKYFVLQHFDYDKESGKYHCTEALEPKIPLEMKAKYFLVNYFNKCKKENKAVFFSDICFEIIPKLTNGVTPDERFIKEILEDGLAEVVDEKTGEWRLKPKQGKQLTLF</sequence>
<dbReference type="InterPro" id="IPR002052">
    <property type="entry name" value="DNA_methylase_N6_adenine_CS"/>
</dbReference>
<dbReference type="InterPro" id="IPR002295">
    <property type="entry name" value="N4/N6-MTase_EcoPI_Mod-like"/>
</dbReference>
<dbReference type="PRINTS" id="PR00506">
    <property type="entry name" value="D21N6MTFRASE"/>
</dbReference>
<evidence type="ECO:0000256" key="3">
    <source>
        <dbReference type="ARBA" id="ARBA00022603"/>
    </source>
</evidence>
<evidence type="ECO:0000256" key="6">
    <source>
        <dbReference type="ARBA" id="ARBA00047942"/>
    </source>
</evidence>
<evidence type="ECO:0000313" key="9">
    <source>
        <dbReference type="EMBL" id="TLE08108.1"/>
    </source>
</evidence>
<dbReference type="InterPro" id="IPR029063">
    <property type="entry name" value="SAM-dependent_MTases_sf"/>
</dbReference>
<comment type="similarity">
    <text evidence="1">Belongs to the N(4)/N(6)-methyltransferase family.</text>
</comment>
<comment type="caution">
    <text evidence="9">The sequence shown here is derived from an EMBL/GenBank/DDBJ whole genome shotgun (WGS) entry which is preliminary data.</text>
</comment>
<dbReference type="GO" id="GO:0032259">
    <property type="term" value="P:methylation"/>
    <property type="evidence" value="ECO:0007669"/>
    <property type="project" value="UniProtKB-KW"/>
</dbReference>
<proteinExistence type="inferred from homology"/>
<evidence type="ECO:0000256" key="7">
    <source>
        <dbReference type="SAM" id="Coils"/>
    </source>
</evidence>
<evidence type="ECO:0000259" key="8">
    <source>
        <dbReference type="Pfam" id="PF01555"/>
    </source>
</evidence>
<dbReference type="GO" id="GO:0009007">
    <property type="term" value="F:site-specific DNA-methyltransferase (adenine-specific) activity"/>
    <property type="evidence" value="ECO:0007669"/>
    <property type="project" value="UniProtKB-EC"/>
</dbReference>
<keyword evidence="3" id="KW-0489">Methyltransferase</keyword>
<evidence type="ECO:0000256" key="5">
    <source>
        <dbReference type="ARBA" id="ARBA00022691"/>
    </source>
</evidence>
<dbReference type="PROSITE" id="PS00092">
    <property type="entry name" value="N6_MTASE"/>
    <property type="match status" value="1"/>
</dbReference>
<name>A0A4U8U3K9_9HELI</name>
<keyword evidence="7" id="KW-0175">Coiled coil</keyword>
<reference evidence="9 10" key="1">
    <citation type="journal article" date="2014" name="Genome Announc.">
        <title>Draft genome sequences of eight enterohepatic helicobacter species isolated from both laboratory and wild rodents.</title>
        <authorList>
            <person name="Sheh A."/>
            <person name="Shen Z."/>
            <person name="Fox J.G."/>
        </authorList>
    </citation>
    <scope>NUCLEOTIDE SEQUENCE [LARGE SCALE GENOMIC DNA]</scope>
    <source>
        <strain evidence="9 10">ATCC 49320</strain>
    </source>
</reference>
<dbReference type="GO" id="GO:0003677">
    <property type="term" value="F:DNA binding"/>
    <property type="evidence" value="ECO:0007669"/>
    <property type="project" value="InterPro"/>
</dbReference>